<comment type="similarity">
    <text evidence="4 19">Belongs to the homoserine dehydrogenase family.</text>
</comment>
<evidence type="ECO:0000256" key="16">
    <source>
        <dbReference type="PIRSR" id="PIRSR000098-1"/>
    </source>
</evidence>
<feature type="binding site" evidence="17">
    <location>
        <position position="106"/>
    </location>
    <ligand>
        <name>NADPH</name>
        <dbReference type="ChEBI" id="CHEBI:57783"/>
    </ligand>
</feature>
<dbReference type="Proteomes" id="UP000315215">
    <property type="component" value="Chromosome"/>
</dbReference>
<dbReference type="UniPathway" id="UPA00051">
    <property type="reaction ID" value="UER00465"/>
</dbReference>
<feature type="active site" description="Proton donor" evidence="16">
    <location>
        <position position="206"/>
    </location>
</feature>
<dbReference type="FunFam" id="3.30.360.10:FF:000005">
    <property type="entry name" value="Homoserine dehydrogenase"/>
    <property type="match status" value="1"/>
</dbReference>
<sequence length="432" mass="47608">MTKTIHIGLCGLGTVGSGVVRILQDHRDQIKYKLGCEVSIKKILVSDIHKKRDINVIGSELTTDPKSIIQDPDIDIIIEVMGGIEKTYQLMKEAILHHKHIVTANKDVMALYGQELLPLAKDKEVDVFYEASVAGGIPILRALSDGLASDKIQKMMGIVNGTTNFILTKMADEQRPFGPVLEEAQQLGYAEADPSSDVDGLDAARKMTLLANLAFKTTLELSDVQVKGIRSITQEDLTFAAKLGYTIKLIGIAEVNDEGKVEVSVEPTLLPNEHPLAQVKNEYNAVYVHGEAVGETMFYGPGAGGLPTATSIVSDVMEAVKNVRLGINGHAYVIPQYKKKLKTDKEKFMKFFIRMEVDDTAGTFQKLTNVFTGEQVSFAKILQLPSNKNQTAEIVMVTHSVSREQLRKSLEQIMDLSVVKKVISYYRVDGEE</sequence>
<evidence type="ECO:0000256" key="12">
    <source>
        <dbReference type="ARBA" id="ARBA00023027"/>
    </source>
</evidence>
<dbReference type="EC" id="1.1.1.3" evidence="5 18"/>
<evidence type="ECO:0000256" key="9">
    <source>
        <dbReference type="ARBA" id="ARBA00022723"/>
    </source>
</evidence>
<dbReference type="SUPFAM" id="SSF51735">
    <property type="entry name" value="NAD(P)-binding Rossmann-fold domains"/>
    <property type="match status" value="1"/>
</dbReference>
<feature type="binding site" evidence="17">
    <location>
        <begin position="10"/>
        <end position="17"/>
    </location>
    <ligand>
        <name>NADP(+)</name>
        <dbReference type="ChEBI" id="CHEBI:58349"/>
    </ligand>
</feature>
<evidence type="ECO:0000256" key="3">
    <source>
        <dbReference type="ARBA" id="ARBA00005062"/>
    </source>
</evidence>
<dbReference type="GO" id="GO:0009088">
    <property type="term" value="P:threonine biosynthetic process"/>
    <property type="evidence" value="ECO:0007669"/>
    <property type="project" value="UniProtKB-UniPathway"/>
</dbReference>
<evidence type="ECO:0000256" key="15">
    <source>
        <dbReference type="ARBA" id="ARBA00048841"/>
    </source>
</evidence>
<dbReference type="FunFam" id="3.40.50.720:FF:000062">
    <property type="entry name" value="Homoserine dehydrogenase"/>
    <property type="match status" value="1"/>
</dbReference>
<dbReference type="PIRSF" id="PIRSF000098">
    <property type="entry name" value="Homoser_dehydrog"/>
    <property type="match status" value="1"/>
</dbReference>
<dbReference type="RefSeq" id="WP_143895063.1">
    <property type="nucleotide sequence ID" value="NZ_CP041666.1"/>
</dbReference>
<keyword evidence="11 18" id="KW-0560">Oxidoreductase</keyword>
<reference evidence="21 22" key="1">
    <citation type="submission" date="2019-07" db="EMBL/GenBank/DDBJ databases">
        <authorList>
            <person name="Li J."/>
        </authorList>
    </citation>
    <scope>NUCLEOTIDE SEQUENCE [LARGE SCALE GENOMIC DNA]</scope>
    <source>
        <strain evidence="21 22">TKL69</strain>
    </source>
</reference>
<dbReference type="CDD" id="cd04881">
    <property type="entry name" value="ACT_HSDH-Hom"/>
    <property type="match status" value="1"/>
</dbReference>
<accession>A0A516KHW5</accession>
<evidence type="ECO:0000256" key="19">
    <source>
        <dbReference type="RuleBase" id="RU004171"/>
    </source>
</evidence>
<evidence type="ECO:0000256" key="14">
    <source>
        <dbReference type="ARBA" id="ARBA00023167"/>
    </source>
</evidence>
<evidence type="ECO:0000259" key="20">
    <source>
        <dbReference type="PROSITE" id="PS51671"/>
    </source>
</evidence>
<evidence type="ECO:0000256" key="10">
    <source>
        <dbReference type="ARBA" id="ARBA00022857"/>
    </source>
</evidence>
<dbReference type="InterPro" id="IPR045865">
    <property type="entry name" value="ACT-like_dom_sf"/>
</dbReference>
<dbReference type="InterPro" id="IPR036291">
    <property type="entry name" value="NAD(P)-bd_dom_sf"/>
</dbReference>
<evidence type="ECO:0000256" key="5">
    <source>
        <dbReference type="ARBA" id="ARBA00013213"/>
    </source>
</evidence>
<evidence type="ECO:0000313" key="22">
    <source>
        <dbReference type="Proteomes" id="UP000315215"/>
    </source>
</evidence>
<evidence type="ECO:0000256" key="8">
    <source>
        <dbReference type="ARBA" id="ARBA00022697"/>
    </source>
</evidence>
<dbReference type="Gene3D" id="3.30.70.260">
    <property type="match status" value="1"/>
</dbReference>
<dbReference type="InterPro" id="IPR019811">
    <property type="entry name" value="HDH_CS"/>
</dbReference>
<evidence type="ECO:0000256" key="4">
    <source>
        <dbReference type="ARBA" id="ARBA00006753"/>
    </source>
</evidence>
<proteinExistence type="inferred from homology"/>
<evidence type="ECO:0000256" key="17">
    <source>
        <dbReference type="PIRSR" id="PIRSR000098-2"/>
    </source>
</evidence>
<dbReference type="Pfam" id="PF03447">
    <property type="entry name" value="NAD_binding_3"/>
    <property type="match status" value="1"/>
</dbReference>
<evidence type="ECO:0000256" key="7">
    <source>
        <dbReference type="ARBA" id="ARBA00022605"/>
    </source>
</evidence>
<name>A0A516KHW5_9BACI</name>
<dbReference type="OrthoDB" id="9808167at2"/>
<feature type="binding site" evidence="17">
    <location>
        <position position="191"/>
    </location>
    <ligand>
        <name>L-homoserine</name>
        <dbReference type="ChEBI" id="CHEBI:57476"/>
    </ligand>
</feature>
<dbReference type="GO" id="GO:0009086">
    <property type="term" value="P:methionine biosynthetic process"/>
    <property type="evidence" value="ECO:0007669"/>
    <property type="project" value="UniProtKB-KW"/>
</dbReference>
<dbReference type="PANTHER" id="PTHR43331">
    <property type="entry name" value="HOMOSERINE DEHYDROGENASE"/>
    <property type="match status" value="1"/>
</dbReference>
<dbReference type="InterPro" id="IPR016204">
    <property type="entry name" value="HDH"/>
</dbReference>
<keyword evidence="9" id="KW-0479">Metal-binding</keyword>
<dbReference type="AlphaFoldDB" id="A0A516KHW5"/>
<dbReference type="InterPro" id="IPR001342">
    <property type="entry name" value="HDH_cat"/>
</dbReference>
<evidence type="ECO:0000256" key="2">
    <source>
        <dbReference type="ARBA" id="ARBA00005056"/>
    </source>
</evidence>
<keyword evidence="13" id="KW-0915">Sodium</keyword>
<comment type="cofactor">
    <cofactor evidence="1">
        <name>a metal cation</name>
        <dbReference type="ChEBI" id="CHEBI:25213"/>
    </cofactor>
</comment>
<dbReference type="SUPFAM" id="SSF55347">
    <property type="entry name" value="Glyceraldehyde-3-phosphate dehydrogenase-like, C-terminal domain"/>
    <property type="match status" value="1"/>
</dbReference>
<dbReference type="Gene3D" id="3.30.360.10">
    <property type="entry name" value="Dihydrodipicolinate Reductase, domain 2"/>
    <property type="match status" value="1"/>
</dbReference>
<dbReference type="UniPathway" id="UPA00050">
    <property type="reaction ID" value="UER00063"/>
</dbReference>
<keyword evidence="14 18" id="KW-0486">Methionine biosynthesis</keyword>
<comment type="pathway">
    <text evidence="3 18">Amino-acid biosynthesis; L-methionine biosynthesis via de novo pathway; L-homoserine from L-aspartate: step 3/3.</text>
</comment>
<dbReference type="KEGG" id="aqt:FN924_12745"/>
<keyword evidence="22" id="KW-1185">Reference proteome</keyword>
<dbReference type="InterPro" id="IPR002912">
    <property type="entry name" value="ACT_dom"/>
</dbReference>
<comment type="catalytic activity">
    <reaction evidence="15">
        <text>L-homoserine + NADP(+) = L-aspartate 4-semialdehyde + NADPH + H(+)</text>
        <dbReference type="Rhea" id="RHEA:15761"/>
        <dbReference type="ChEBI" id="CHEBI:15378"/>
        <dbReference type="ChEBI" id="CHEBI:57476"/>
        <dbReference type="ChEBI" id="CHEBI:57783"/>
        <dbReference type="ChEBI" id="CHEBI:58349"/>
        <dbReference type="ChEBI" id="CHEBI:537519"/>
        <dbReference type="EC" id="1.1.1.3"/>
    </reaction>
    <physiologicalReaction direction="right-to-left" evidence="15">
        <dbReference type="Rhea" id="RHEA:15763"/>
    </physiologicalReaction>
</comment>
<evidence type="ECO:0000256" key="6">
    <source>
        <dbReference type="ARBA" id="ARBA00013376"/>
    </source>
</evidence>
<dbReference type="PROSITE" id="PS51671">
    <property type="entry name" value="ACT"/>
    <property type="match status" value="1"/>
</dbReference>
<dbReference type="InterPro" id="IPR005106">
    <property type="entry name" value="Asp/hSer_DH_NAD-bd"/>
</dbReference>
<dbReference type="SUPFAM" id="SSF55021">
    <property type="entry name" value="ACT-like"/>
    <property type="match status" value="1"/>
</dbReference>
<comment type="pathway">
    <text evidence="2 18">Amino-acid biosynthesis; L-threonine biosynthesis; L-threonine from L-aspartate: step 3/5.</text>
</comment>
<organism evidence="21 22">
    <name type="scientific">Radiobacillus deserti</name>
    <dbReference type="NCBI Taxonomy" id="2594883"/>
    <lineage>
        <taxon>Bacteria</taxon>
        <taxon>Bacillati</taxon>
        <taxon>Bacillota</taxon>
        <taxon>Bacilli</taxon>
        <taxon>Bacillales</taxon>
        <taxon>Bacillaceae</taxon>
        <taxon>Radiobacillus</taxon>
    </lineage>
</organism>
<dbReference type="Pfam" id="PF00742">
    <property type="entry name" value="Homoserine_dh"/>
    <property type="match status" value="1"/>
</dbReference>
<dbReference type="GO" id="GO:0050661">
    <property type="term" value="F:NADP binding"/>
    <property type="evidence" value="ECO:0007669"/>
    <property type="project" value="InterPro"/>
</dbReference>
<gene>
    <name evidence="21" type="ORF">FN924_12745</name>
</gene>
<keyword evidence="12" id="KW-0520">NAD</keyword>
<feature type="domain" description="ACT" evidence="20">
    <location>
        <begin position="352"/>
        <end position="432"/>
    </location>
</feature>
<dbReference type="NCBIfam" id="NF004976">
    <property type="entry name" value="PRK06349.1"/>
    <property type="match status" value="1"/>
</dbReference>
<dbReference type="EMBL" id="CP041666">
    <property type="protein sequence ID" value="QDP40979.1"/>
    <property type="molecule type" value="Genomic_DNA"/>
</dbReference>
<dbReference type="GO" id="GO:0046872">
    <property type="term" value="F:metal ion binding"/>
    <property type="evidence" value="ECO:0007669"/>
    <property type="project" value="UniProtKB-KW"/>
</dbReference>
<keyword evidence="10 17" id="KW-0521">NADP</keyword>
<evidence type="ECO:0000313" key="21">
    <source>
        <dbReference type="EMBL" id="QDP40979.1"/>
    </source>
</evidence>
<keyword evidence="7 18" id="KW-0028">Amino-acid biosynthesis</keyword>
<dbReference type="GO" id="GO:0004412">
    <property type="term" value="F:homoserine dehydrogenase activity"/>
    <property type="evidence" value="ECO:0007669"/>
    <property type="project" value="UniProtKB-EC"/>
</dbReference>
<evidence type="ECO:0000256" key="18">
    <source>
        <dbReference type="RuleBase" id="RU000579"/>
    </source>
</evidence>
<dbReference type="PANTHER" id="PTHR43331:SF1">
    <property type="entry name" value="HOMOSERINE DEHYDROGENASE"/>
    <property type="match status" value="1"/>
</dbReference>
<dbReference type="Gene3D" id="3.40.50.720">
    <property type="entry name" value="NAD(P)-binding Rossmann-like Domain"/>
    <property type="match status" value="1"/>
</dbReference>
<evidence type="ECO:0000256" key="1">
    <source>
        <dbReference type="ARBA" id="ARBA00001920"/>
    </source>
</evidence>
<keyword evidence="8 18" id="KW-0791">Threonine biosynthesis</keyword>
<dbReference type="PROSITE" id="PS01042">
    <property type="entry name" value="HOMOSER_DHGENASE"/>
    <property type="match status" value="1"/>
</dbReference>
<evidence type="ECO:0000256" key="13">
    <source>
        <dbReference type="ARBA" id="ARBA00023053"/>
    </source>
</evidence>
<evidence type="ECO:0000256" key="11">
    <source>
        <dbReference type="ARBA" id="ARBA00023002"/>
    </source>
</evidence>
<protein>
    <recommendedName>
        <fullName evidence="6 18">Homoserine dehydrogenase</fullName>
        <ecNumber evidence="5 18">1.1.1.3</ecNumber>
    </recommendedName>
</protein>